<accession>A0A444PQN1</accession>
<dbReference type="Proteomes" id="UP000288547">
    <property type="component" value="Unassembled WGS sequence"/>
</dbReference>
<evidence type="ECO:0000256" key="1">
    <source>
        <dbReference type="SAM" id="Phobius"/>
    </source>
</evidence>
<dbReference type="EMBL" id="RZNB01000005">
    <property type="protein sequence ID" value="RWZ49577.1"/>
    <property type="molecule type" value="Genomic_DNA"/>
</dbReference>
<dbReference type="RefSeq" id="WP_128495624.1">
    <property type="nucleotide sequence ID" value="NZ_RZNB01000005.1"/>
</dbReference>
<feature type="transmembrane region" description="Helical" evidence="1">
    <location>
        <begin position="74"/>
        <end position="94"/>
    </location>
</feature>
<keyword evidence="1" id="KW-0472">Membrane</keyword>
<name>A0A444PQN1_9MICO</name>
<keyword evidence="1" id="KW-1133">Transmembrane helix</keyword>
<keyword evidence="3" id="KW-1185">Reference proteome</keyword>
<reference evidence="2 3" key="1">
    <citation type="submission" date="2018-12" db="EMBL/GenBank/DDBJ databases">
        <authorList>
            <person name="Li F."/>
        </authorList>
    </citation>
    <scope>NUCLEOTIDE SEQUENCE [LARGE SCALE GENOMIC DNA]</scope>
    <source>
        <strain evidence="2 3">11W25H-1</strain>
    </source>
</reference>
<gene>
    <name evidence="2" type="ORF">ELQ90_12490</name>
</gene>
<dbReference type="OrthoDB" id="893321at2"/>
<feature type="transmembrane region" description="Helical" evidence="1">
    <location>
        <begin position="133"/>
        <end position="150"/>
    </location>
</feature>
<sequence length="171" mass="18433">MSLHSCRARSRLVDCHRDGVQVVVEELAFTDFALRSFGDNPWTGVGIGSQSVVGTTAVQITDGAHLAVAVEGGLALFIPWMMLILTAAVTALYVRPRMAPVHRFLALALIVFIVYQFGVASFVNSSIIGKTPFLLFWASFGIMMALARVARADAQSAELQKEPIPAAVITK</sequence>
<evidence type="ECO:0000313" key="2">
    <source>
        <dbReference type="EMBL" id="RWZ49577.1"/>
    </source>
</evidence>
<protein>
    <submittedName>
        <fullName evidence="2">Uncharacterized protein</fullName>
    </submittedName>
</protein>
<proteinExistence type="predicted"/>
<evidence type="ECO:0000313" key="3">
    <source>
        <dbReference type="Proteomes" id="UP000288547"/>
    </source>
</evidence>
<comment type="caution">
    <text evidence="2">The sequence shown here is derived from an EMBL/GenBank/DDBJ whole genome shotgun (WGS) entry which is preliminary data.</text>
</comment>
<organism evidence="2 3">
    <name type="scientific">Labedella phragmitis</name>
    <dbReference type="NCBI Taxonomy" id="2498849"/>
    <lineage>
        <taxon>Bacteria</taxon>
        <taxon>Bacillati</taxon>
        <taxon>Actinomycetota</taxon>
        <taxon>Actinomycetes</taxon>
        <taxon>Micrococcales</taxon>
        <taxon>Microbacteriaceae</taxon>
        <taxon>Labedella</taxon>
    </lineage>
</organism>
<feature type="transmembrane region" description="Helical" evidence="1">
    <location>
        <begin position="106"/>
        <end position="127"/>
    </location>
</feature>
<keyword evidence="1" id="KW-0812">Transmembrane</keyword>
<dbReference type="AlphaFoldDB" id="A0A444PQN1"/>